<feature type="compositionally biased region" description="Basic and acidic residues" evidence="1">
    <location>
        <begin position="642"/>
        <end position="655"/>
    </location>
</feature>
<feature type="region of interest" description="Disordered" evidence="1">
    <location>
        <begin position="248"/>
        <end position="305"/>
    </location>
</feature>
<feature type="compositionally biased region" description="Basic and acidic residues" evidence="1">
    <location>
        <begin position="580"/>
        <end position="592"/>
    </location>
</feature>
<sequence>MMNSQGGTPMSVHRMPPPPPPAMPSTVVPQTSNSNGSLGKVNSYGSKSSEKSDNTINKDVKVELINSLKHETSVPRSPSSVDLDAYETAESDKCSDDEEATTDSDTEVEEDKDNKDGLGSGQLQAICSVSDNVYVNELGSDEETDDDDDDGDQEKEHCVEGEECIPHQLSIIYEESEQSDAESVLRSGRATGRCPTRTSSSLTTSEDGDSSTTLDNGDDESDGDFDVLDGESSTVTVRLPLKLKFSRSENDEEVTTVIVGDSQVKRQETVDTATPPFTEEDEHVKKRDKEPIQEEKEAIKEKEEGGGCTDISVTLCFPKKADLSERVEEWRRDMSQYAGKNLINTNNDNVITCTNSPTKSGKDTGKLGPKMVGDAPQQTTLDEADVYETAESDSDVSVCLSLPLRKRSQRGFGFESISNISEEEDEEVGKASSHCEDDSSSTTSIQTVRLTSGSRGRSSGSEIETPATDEGDESSVNKLVGSTENCQTEISTPECALENNMKSTGAQDQSTESESDDDEDDDDDEEEEEESSESGNTTTRRSCINSKEVNSKRGRKNFLTSLLNEDMTTEKEMDNEDGDSEKSDNSQNEKEHDIIQKIYDLCTEPEKVFLKDIKQRHAVTSKGKDVGFNKEQSDADTTQKLIRNEKEQQTSKPQEESEEDDSGVTSDMSRPISDADTESEAGRGEQGHLMKCQRASTHSRLFKLLQDECGKSDDEEEEGAAMKSRRENLTLPLCNTNVSDPDSLSSSSGVASPASPTVTDRLVKELVQSLLQRKKGRRLKKLPLAKLHAAALRILQEDMDPYDTGSSEDSSGNHAYLMPTQTQGSHHSKNTANYPMPPQEVMYGDKYYDYCDYYDSWANAASYYGNDACSGFEYDIVPSRAFKLLSEHAQPGGFSSGIINGLWAKCPRIPSSKNVPKYLTDDTDKTDPGSPSYPAPPSQSAPASARAT</sequence>
<feature type="compositionally biased region" description="Basic and acidic residues" evidence="1">
    <location>
        <begin position="282"/>
        <end position="305"/>
    </location>
</feature>
<feature type="region of interest" description="Disordered" evidence="1">
    <location>
        <begin position="356"/>
        <end position="376"/>
    </location>
</feature>
<organism evidence="2 3">
    <name type="scientific">Cryptotermes secundus</name>
    <dbReference type="NCBI Taxonomy" id="105785"/>
    <lineage>
        <taxon>Eukaryota</taxon>
        <taxon>Metazoa</taxon>
        <taxon>Ecdysozoa</taxon>
        <taxon>Arthropoda</taxon>
        <taxon>Hexapoda</taxon>
        <taxon>Insecta</taxon>
        <taxon>Pterygota</taxon>
        <taxon>Neoptera</taxon>
        <taxon>Polyneoptera</taxon>
        <taxon>Dictyoptera</taxon>
        <taxon>Blattodea</taxon>
        <taxon>Blattoidea</taxon>
        <taxon>Termitoidae</taxon>
        <taxon>Kalotermitidae</taxon>
        <taxon>Cryptotermitinae</taxon>
        <taxon>Cryptotermes</taxon>
    </lineage>
</organism>
<dbReference type="Proteomes" id="UP000235965">
    <property type="component" value="Unassembled WGS sequence"/>
</dbReference>
<feature type="compositionally biased region" description="Acidic residues" evidence="1">
    <location>
        <begin position="84"/>
        <end position="111"/>
    </location>
</feature>
<feature type="compositionally biased region" description="Polar residues" evidence="1">
    <location>
        <begin position="474"/>
        <end position="491"/>
    </location>
</feature>
<proteinExistence type="predicted"/>
<feature type="compositionally biased region" description="Low complexity" evidence="1">
    <location>
        <begin position="452"/>
        <end position="461"/>
    </location>
</feature>
<feature type="compositionally biased region" description="Acidic residues" evidence="1">
    <location>
        <begin position="511"/>
        <end position="532"/>
    </location>
</feature>
<evidence type="ECO:0000313" key="3">
    <source>
        <dbReference type="Proteomes" id="UP000235965"/>
    </source>
</evidence>
<feature type="compositionally biased region" description="Acidic residues" evidence="1">
    <location>
        <begin position="216"/>
        <end position="229"/>
    </location>
</feature>
<feature type="compositionally biased region" description="Basic and acidic residues" evidence="1">
    <location>
        <begin position="622"/>
        <end position="633"/>
    </location>
</feature>
<feature type="region of interest" description="Disordered" evidence="1">
    <location>
        <begin position="710"/>
        <end position="756"/>
    </location>
</feature>
<dbReference type="AlphaFoldDB" id="A0A2J7QJ58"/>
<feature type="compositionally biased region" description="Polar residues" evidence="1">
    <location>
        <begin position="121"/>
        <end position="133"/>
    </location>
</feature>
<name>A0A2J7QJ58_9NEOP</name>
<feature type="region of interest" description="Disordered" evidence="1">
    <location>
        <begin position="616"/>
        <end position="694"/>
    </location>
</feature>
<reference evidence="2 3" key="1">
    <citation type="submission" date="2017-12" db="EMBL/GenBank/DDBJ databases">
        <title>Hemimetabolous genomes reveal molecular basis of termite eusociality.</title>
        <authorList>
            <person name="Harrison M.C."/>
            <person name="Jongepier E."/>
            <person name="Robertson H.M."/>
            <person name="Arning N."/>
            <person name="Bitard-Feildel T."/>
            <person name="Chao H."/>
            <person name="Childers C.P."/>
            <person name="Dinh H."/>
            <person name="Doddapaneni H."/>
            <person name="Dugan S."/>
            <person name="Gowin J."/>
            <person name="Greiner C."/>
            <person name="Han Y."/>
            <person name="Hu H."/>
            <person name="Hughes D.S.T."/>
            <person name="Huylmans A.-K."/>
            <person name="Kemena C."/>
            <person name="Kremer L.P.M."/>
            <person name="Lee S.L."/>
            <person name="Lopez-Ezquerra A."/>
            <person name="Mallet L."/>
            <person name="Monroy-Kuhn J.M."/>
            <person name="Moser A."/>
            <person name="Murali S.C."/>
            <person name="Muzny D.M."/>
            <person name="Otani S."/>
            <person name="Piulachs M.-D."/>
            <person name="Poelchau M."/>
            <person name="Qu J."/>
            <person name="Schaub F."/>
            <person name="Wada-Katsumata A."/>
            <person name="Worley K.C."/>
            <person name="Xie Q."/>
            <person name="Ylla G."/>
            <person name="Poulsen M."/>
            <person name="Gibbs R.A."/>
            <person name="Schal C."/>
            <person name="Richards S."/>
            <person name="Belles X."/>
            <person name="Korb J."/>
            <person name="Bornberg-Bauer E."/>
        </authorList>
    </citation>
    <scope>NUCLEOTIDE SEQUENCE [LARGE SCALE GENOMIC DNA]</scope>
    <source>
        <tissue evidence="2">Whole body</tissue>
    </source>
</reference>
<feature type="compositionally biased region" description="Basic and acidic residues" evidence="1">
    <location>
        <begin position="48"/>
        <end position="73"/>
    </location>
</feature>
<feature type="compositionally biased region" description="Polar residues" evidence="1">
    <location>
        <begin position="804"/>
        <end position="833"/>
    </location>
</feature>
<feature type="compositionally biased region" description="Acidic residues" evidence="1">
    <location>
        <begin position="139"/>
        <end position="153"/>
    </location>
</feature>
<protein>
    <submittedName>
        <fullName evidence="2">Uncharacterized protein</fullName>
    </submittedName>
</protein>
<evidence type="ECO:0000256" key="1">
    <source>
        <dbReference type="SAM" id="MobiDB-lite"/>
    </source>
</evidence>
<feature type="region of interest" description="Disordered" evidence="1">
    <location>
        <begin position="910"/>
        <end position="948"/>
    </location>
</feature>
<keyword evidence="3" id="KW-1185">Reference proteome</keyword>
<feature type="compositionally biased region" description="Low complexity" evidence="1">
    <location>
        <begin position="738"/>
        <end position="755"/>
    </location>
</feature>
<comment type="caution">
    <text evidence="2">The sequence shown here is derived from an EMBL/GenBank/DDBJ whole genome shotgun (WGS) entry which is preliminary data.</text>
</comment>
<dbReference type="EMBL" id="NEVH01013560">
    <property type="protein sequence ID" value="PNF28606.1"/>
    <property type="molecule type" value="Genomic_DNA"/>
</dbReference>
<feature type="compositionally biased region" description="Polar residues" evidence="1">
    <location>
        <begin position="440"/>
        <end position="451"/>
    </location>
</feature>
<feature type="compositionally biased region" description="Polar residues" evidence="1">
    <location>
        <begin position="535"/>
        <end position="548"/>
    </location>
</feature>
<feature type="compositionally biased region" description="Polar residues" evidence="1">
    <location>
        <begin position="500"/>
        <end position="510"/>
    </location>
</feature>
<dbReference type="InParanoid" id="A0A2J7QJ58"/>
<accession>A0A2J7QJ58</accession>
<feature type="region of interest" description="Disordered" evidence="1">
    <location>
        <begin position="1"/>
        <end position="232"/>
    </location>
</feature>
<feature type="compositionally biased region" description="Polar residues" evidence="1">
    <location>
        <begin position="196"/>
        <end position="214"/>
    </location>
</feature>
<feature type="region of interest" description="Disordered" evidence="1">
    <location>
        <begin position="417"/>
        <end position="592"/>
    </location>
</feature>
<gene>
    <name evidence="2" type="ORF">B7P43_G09377</name>
</gene>
<dbReference type="OrthoDB" id="6107953at2759"/>
<evidence type="ECO:0000313" key="2">
    <source>
        <dbReference type="EMBL" id="PNF28606.1"/>
    </source>
</evidence>
<feature type="region of interest" description="Disordered" evidence="1">
    <location>
        <begin position="801"/>
        <end position="834"/>
    </location>
</feature>